<feature type="domain" description="HTH crp-type" evidence="2">
    <location>
        <begin position="143"/>
        <end position="208"/>
    </location>
</feature>
<evidence type="ECO:0000259" key="1">
    <source>
        <dbReference type="PROSITE" id="PS50042"/>
    </source>
</evidence>
<dbReference type="RefSeq" id="WP_216549589.1">
    <property type="nucleotide sequence ID" value="NZ_JAHLQO010000005.1"/>
</dbReference>
<accession>A0ABS6FHW6</accession>
<dbReference type="InterPro" id="IPR000595">
    <property type="entry name" value="cNMP-bd_dom"/>
</dbReference>
<dbReference type="SMART" id="SM00419">
    <property type="entry name" value="HTH_CRP"/>
    <property type="match status" value="1"/>
</dbReference>
<reference evidence="3 4" key="1">
    <citation type="submission" date="2021-06" db="EMBL/GenBank/DDBJ databases">
        <authorList>
            <person name="Sun Q."/>
            <person name="Li D."/>
        </authorList>
    </citation>
    <scope>NUCLEOTIDE SEQUENCE [LARGE SCALE GENOMIC DNA]</scope>
    <source>
        <strain evidence="3 4">MSJ-1</strain>
    </source>
</reference>
<dbReference type="EMBL" id="JAHLQO010000005">
    <property type="protein sequence ID" value="MBU5669749.1"/>
    <property type="molecule type" value="Genomic_DNA"/>
</dbReference>
<keyword evidence="4" id="KW-1185">Reference proteome</keyword>
<protein>
    <submittedName>
        <fullName evidence="3">Crp/Fnr family transcriptional regulator</fullName>
    </submittedName>
</protein>
<organism evidence="3 4">
    <name type="scientific">Peptoniphilus ovalis</name>
    <dbReference type="NCBI Taxonomy" id="2841503"/>
    <lineage>
        <taxon>Bacteria</taxon>
        <taxon>Bacillati</taxon>
        <taxon>Bacillota</taxon>
        <taxon>Tissierellia</taxon>
        <taxon>Tissierellales</taxon>
        <taxon>Peptoniphilaceae</taxon>
        <taxon>Peptoniphilus</taxon>
    </lineage>
</organism>
<comment type="caution">
    <text evidence="3">The sequence shown here is derived from an EMBL/GenBank/DDBJ whole genome shotgun (WGS) entry which is preliminary data.</text>
</comment>
<evidence type="ECO:0000313" key="4">
    <source>
        <dbReference type="Proteomes" id="UP000783742"/>
    </source>
</evidence>
<gene>
    <name evidence="3" type="ORF">KQI68_07865</name>
</gene>
<dbReference type="PROSITE" id="PS50042">
    <property type="entry name" value="CNMP_BINDING_3"/>
    <property type="match status" value="1"/>
</dbReference>
<name>A0ABS6FHW6_9FIRM</name>
<evidence type="ECO:0000259" key="2">
    <source>
        <dbReference type="PROSITE" id="PS51063"/>
    </source>
</evidence>
<evidence type="ECO:0000313" key="3">
    <source>
        <dbReference type="EMBL" id="MBU5669749.1"/>
    </source>
</evidence>
<dbReference type="InterPro" id="IPR012318">
    <property type="entry name" value="HTH_CRP"/>
</dbReference>
<dbReference type="Pfam" id="PF13545">
    <property type="entry name" value="HTH_Crp_2"/>
    <property type="match status" value="1"/>
</dbReference>
<proteinExistence type="predicted"/>
<sequence>MNYSEINIFKGLTEYEIKNLLSSTETEIKTFKKDEYVFREGEVSNDFYYLIEGEIIVFQIDNYGNRFIFQKIEEKTGFGEVYAFLNEPFDFDGVCERESKVLIIKNFKKLFENSNEQFFKNYINFISNKCLNLSRKNQITSKKTLRQKICKFILDKEESGSLTLTMNREELADYISTTRPSLSRELSKMASENIIEIQGKEIKILDIEKIRSEI</sequence>
<dbReference type="Proteomes" id="UP000783742">
    <property type="component" value="Unassembled WGS sequence"/>
</dbReference>
<dbReference type="PROSITE" id="PS51063">
    <property type="entry name" value="HTH_CRP_2"/>
    <property type="match status" value="1"/>
</dbReference>
<dbReference type="CDD" id="cd00038">
    <property type="entry name" value="CAP_ED"/>
    <property type="match status" value="1"/>
</dbReference>
<feature type="domain" description="Cyclic nucleotide-binding" evidence="1">
    <location>
        <begin position="8"/>
        <end position="88"/>
    </location>
</feature>
<dbReference type="Pfam" id="PF00027">
    <property type="entry name" value="cNMP_binding"/>
    <property type="match status" value="1"/>
</dbReference>